<proteinExistence type="predicted"/>
<gene>
    <name evidence="1" type="ORF">GLOIN_2v1784412</name>
</gene>
<reference evidence="1 2" key="1">
    <citation type="journal article" date="2013" name="Proc. Natl. Acad. Sci. U.S.A.">
        <title>Genome of an arbuscular mycorrhizal fungus provides insight into the oldest plant symbiosis.</title>
        <authorList>
            <person name="Tisserant E."/>
            <person name="Malbreil M."/>
            <person name="Kuo A."/>
            <person name="Kohler A."/>
            <person name="Symeonidi A."/>
            <person name="Balestrini R."/>
            <person name="Charron P."/>
            <person name="Duensing N."/>
            <person name="Frei Dit Frey N."/>
            <person name="Gianinazzi-Pearson V."/>
            <person name="Gilbert L.B."/>
            <person name="Handa Y."/>
            <person name="Herr J.R."/>
            <person name="Hijri M."/>
            <person name="Koul R."/>
            <person name="Kawaguchi M."/>
            <person name="Krajinski F."/>
            <person name="Lammers P.J."/>
            <person name="Masclaux F.G."/>
            <person name="Murat C."/>
            <person name="Morin E."/>
            <person name="Ndikumana S."/>
            <person name="Pagni M."/>
            <person name="Petitpierre D."/>
            <person name="Requena N."/>
            <person name="Rosikiewicz P."/>
            <person name="Riley R."/>
            <person name="Saito K."/>
            <person name="San Clemente H."/>
            <person name="Shapiro H."/>
            <person name="van Tuinen D."/>
            <person name="Becard G."/>
            <person name="Bonfante P."/>
            <person name="Paszkowski U."/>
            <person name="Shachar-Hill Y.Y."/>
            <person name="Tuskan G.A."/>
            <person name="Young P.W."/>
            <person name="Sanders I.R."/>
            <person name="Henrissat B."/>
            <person name="Rensing S.A."/>
            <person name="Grigoriev I.V."/>
            <person name="Corradi N."/>
            <person name="Roux C."/>
            <person name="Martin F."/>
        </authorList>
    </citation>
    <scope>NUCLEOTIDE SEQUENCE [LARGE SCALE GENOMIC DNA]</scope>
    <source>
        <strain evidence="1 2">DAOM 197198</strain>
    </source>
</reference>
<keyword evidence="2" id="KW-1185">Reference proteome</keyword>
<reference evidence="1 2" key="2">
    <citation type="journal article" date="2018" name="New Phytol.">
        <title>High intraspecific genome diversity in the model arbuscular mycorrhizal symbiont Rhizophagus irregularis.</title>
        <authorList>
            <person name="Chen E.C.H."/>
            <person name="Morin E."/>
            <person name="Beaudet D."/>
            <person name="Noel J."/>
            <person name="Yildirir G."/>
            <person name="Ndikumana S."/>
            <person name="Charron P."/>
            <person name="St-Onge C."/>
            <person name="Giorgi J."/>
            <person name="Kruger M."/>
            <person name="Marton T."/>
            <person name="Ropars J."/>
            <person name="Grigoriev I.V."/>
            <person name="Hainaut M."/>
            <person name="Henrissat B."/>
            <person name="Roux C."/>
            <person name="Martin F."/>
            <person name="Corradi N."/>
        </authorList>
    </citation>
    <scope>NUCLEOTIDE SEQUENCE [LARGE SCALE GENOMIC DNA]</scope>
    <source>
        <strain evidence="1 2">DAOM 197198</strain>
    </source>
</reference>
<dbReference type="Proteomes" id="UP000018888">
    <property type="component" value="Unassembled WGS sequence"/>
</dbReference>
<dbReference type="EMBL" id="AUPC02000276">
    <property type="protein sequence ID" value="POG63138.1"/>
    <property type="molecule type" value="Genomic_DNA"/>
</dbReference>
<evidence type="ECO:0000313" key="1">
    <source>
        <dbReference type="EMBL" id="POG63138.1"/>
    </source>
</evidence>
<accession>A0A2P4PCK8</accession>
<protein>
    <submittedName>
        <fullName evidence="1">Uncharacterized protein</fullName>
    </submittedName>
</protein>
<name>A0A2P4PCK8_RHIID</name>
<dbReference type="VEuPathDB" id="FungiDB:RhiirFUN_000139"/>
<comment type="caution">
    <text evidence="1">The sequence shown here is derived from an EMBL/GenBank/DDBJ whole genome shotgun (WGS) entry which is preliminary data.</text>
</comment>
<sequence>MPYSICRCCGQYIRLEIQSNNGEHLIYSWKIYENVEMSELIYSGANSDFFVSMKKYIKLSGEISIPDVLGLRDHNIIYDIQLKVNSIYPHLFNITATKSQNKIAKLTTTMQKKGEKLLKKVSVISQPPIICHGIEIKEPGMQLTPEATLALAKTHHVNGSSELRPIMNI</sequence>
<evidence type="ECO:0000313" key="2">
    <source>
        <dbReference type="Proteomes" id="UP000018888"/>
    </source>
</evidence>
<organism evidence="1 2">
    <name type="scientific">Rhizophagus irregularis (strain DAOM 181602 / DAOM 197198 / MUCL 43194)</name>
    <name type="common">Arbuscular mycorrhizal fungus</name>
    <name type="synonym">Glomus intraradices</name>
    <dbReference type="NCBI Taxonomy" id="747089"/>
    <lineage>
        <taxon>Eukaryota</taxon>
        <taxon>Fungi</taxon>
        <taxon>Fungi incertae sedis</taxon>
        <taxon>Mucoromycota</taxon>
        <taxon>Glomeromycotina</taxon>
        <taxon>Glomeromycetes</taxon>
        <taxon>Glomerales</taxon>
        <taxon>Glomeraceae</taxon>
        <taxon>Rhizophagus</taxon>
    </lineage>
</organism>
<dbReference type="AlphaFoldDB" id="A0A2P4PCK8"/>